<protein>
    <recommendedName>
        <fullName evidence="1">GAD-related domain-containing protein</fullName>
    </recommendedName>
</protein>
<evidence type="ECO:0000313" key="3">
    <source>
        <dbReference type="Proteomes" id="UP001525379"/>
    </source>
</evidence>
<gene>
    <name evidence="2" type="ORF">M3D15_07445</name>
</gene>
<dbReference type="InterPro" id="IPR014983">
    <property type="entry name" value="GAD-rel"/>
</dbReference>
<reference evidence="2 3" key="1">
    <citation type="submission" date="2022-04" db="EMBL/GenBank/DDBJ databases">
        <title>Human microbiome associated bacterial genomes.</title>
        <authorList>
            <person name="Sandstrom S."/>
            <person name="Salamzade R."/>
            <person name="Kalan L.R."/>
        </authorList>
    </citation>
    <scope>NUCLEOTIDE SEQUENCE [LARGE SCALE GENOMIC DNA]</scope>
    <source>
        <strain evidence="3">p3-SID1799</strain>
    </source>
</reference>
<feature type="domain" description="GAD-related" evidence="1">
    <location>
        <begin position="45"/>
        <end position="111"/>
    </location>
</feature>
<organism evidence="2 3">
    <name type="scientific">Pseudoclavibacter albus</name>
    <dbReference type="NCBI Taxonomy" id="272241"/>
    <lineage>
        <taxon>Bacteria</taxon>
        <taxon>Bacillati</taxon>
        <taxon>Actinomycetota</taxon>
        <taxon>Actinomycetes</taxon>
        <taxon>Micrococcales</taxon>
        <taxon>Microbacteriaceae</taxon>
        <taxon>Pseudoclavibacter</taxon>
    </lineage>
</organism>
<proteinExistence type="predicted"/>
<dbReference type="Pfam" id="PF08887">
    <property type="entry name" value="GAD-like"/>
    <property type="match status" value="1"/>
</dbReference>
<dbReference type="Proteomes" id="UP001525379">
    <property type="component" value="Unassembled WGS sequence"/>
</dbReference>
<sequence>MNTSDDALTPEAFIAALETEWGELGDIIPGPLPREAHREELAAAPKPLRLMWERFGFAGIAEGRFWICDPLEWREIAELWTDGLDIGLPEQRWTPMFRSAFGDLILLGSTPGVLLWVGPHTASFRLMNMSEQYEDVPDAADEAAIMLLSGFDDTSFPAFDPNGVPLFEQCEMLLGQLTHETLYTFAPVPALGGEPWAPNALIEQAVPHHMLLHSLQG</sequence>
<name>A0ABT2HXX2_9MICO</name>
<evidence type="ECO:0000313" key="2">
    <source>
        <dbReference type="EMBL" id="MCT2043163.1"/>
    </source>
</evidence>
<dbReference type="EMBL" id="JALXSQ010000028">
    <property type="protein sequence ID" value="MCT2043163.1"/>
    <property type="molecule type" value="Genomic_DNA"/>
</dbReference>
<dbReference type="RefSeq" id="WP_260104415.1">
    <property type="nucleotide sequence ID" value="NZ_JALXSQ010000028.1"/>
</dbReference>
<accession>A0ABT2HXX2</accession>
<evidence type="ECO:0000259" key="1">
    <source>
        <dbReference type="Pfam" id="PF08887"/>
    </source>
</evidence>
<keyword evidence="3" id="KW-1185">Reference proteome</keyword>
<comment type="caution">
    <text evidence="2">The sequence shown here is derived from an EMBL/GenBank/DDBJ whole genome shotgun (WGS) entry which is preliminary data.</text>
</comment>